<keyword evidence="3 7" id="KW-0653">Protein transport</keyword>
<gene>
    <name evidence="7" type="primary">tatC</name>
    <name evidence="8" type="ORF">BSR29_05805</name>
</gene>
<feature type="transmembrane region" description="Helical" evidence="7">
    <location>
        <begin position="147"/>
        <end position="170"/>
    </location>
</feature>
<comment type="caution">
    <text evidence="8">The sequence shown here is derived from an EMBL/GenBank/DDBJ whole genome shotgun (WGS) entry which is preliminary data.</text>
</comment>
<dbReference type="RefSeq" id="WP_073709350.1">
    <property type="nucleotide sequence ID" value="NZ_MQSV01000003.1"/>
</dbReference>
<evidence type="ECO:0000313" key="8">
    <source>
        <dbReference type="EMBL" id="OKL47992.1"/>
    </source>
</evidence>
<evidence type="ECO:0000256" key="5">
    <source>
        <dbReference type="ARBA" id="ARBA00023010"/>
    </source>
</evidence>
<dbReference type="Proteomes" id="UP000186785">
    <property type="component" value="Unassembled WGS sequence"/>
</dbReference>
<dbReference type="EMBL" id="MQSV01000003">
    <property type="protein sequence ID" value="OKL47992.1"/>
    <property type="molecule type" value="Genomic_DNA"/>
</dbReference>
<keyword evidence="9" id="KW-1185">Reference proteome</keyword>
<evidence type="ECO:0000256" key="7">
    <source>
        <dbReference type="HAMAP-Rule" id="MF_00902"/>
    </source>
</evidence>
<reference evidence="8 9" key="1">
    <citation type="submission" date="2016-11" db="EMBL/GenBank/DDBJ databases">
        <title>Actinomyces gypaetusis sp. nov. isolated from the vulture Gypaetus barbatus in Qinghai Tibet Plateau China.</title>
        <authorList>
            <person name="Meng X."/>
        </authorList>
    </citation>
    <scope>NUCLEOTIDE SEQUENCE [LARGE SCALE GENOMIC DNA]</scope>
    <source>
        <strain evidence="8 9">VUL4_2</strain>
    </source>
</reference>
<dbReference type="GO" id="GO:0033281">
    <property type="term" value="C:TAT protein transport complex"/>
    <property type="evidence" value="ECO:0007669"/>
    <property type="project" value="UniProtKB-UniRule"/>
</dbReference>
<organism evidence="8 9">
    <name type="scientific">Boudabousia liubingyangii</name>
    <dbReference type="NCBI Taxonomy" id="1921764"/>
    <lineage>
        <taxon>Bacteria</taxon>
        <taxon>Bacillati</taxon>
        <taxon>Actinomycetota</taxon>
        <taxon>Actinomycetes</taxon>
        <taxon>Actinomycetales</taxon>
        <taxon>Actinomycetaceae</taxon>
        <taxon>Boudabousia</taxon>
    </lineage>
</organism>
<feature type="transmembrane region" description="Helical" evidence="7">
    <location>
        <begin position="96"/>
        <end position="118"/>
    </location>
</feature>
<comment type="subcellular location">
    <subcellularLocation>
        <location evidence="7">Cell membrane</location>
        <topology evidence="7">Multi-pass membrane protein</topology>
    </subcellularLocation>
    <subcellularLocation>
        <location evidence="1">Membrane</location>
        <topology evidence="1">Multi-pass membrane protein</topology>
    </subcellularLocation>
</comment>
<dbReference type="AlphaFoldDB" id="A0A1Q5PLR1"/>
<keyword evidence="5 7" id="KW-0811">Translocation</keyword>
<feature type="transmembrane region" description="Helical" evidence="7">
    <location>
        <begin position="14"/>
        <end position="32"/>
    </location>
</feature>
<comment type="subunit">
    <text evidence="7">The Tat system comprises two distinct complexes: a TatABC complex, containing multiple copies of TatA, TatB and TatC subunits, and a separate TatA complex, containing only TatA subunits. Substrates initially bind to the TatABC complex, which probably triggers association of the separate TatA complex to form the active translocon.</text>
</comment>
<dbReference type="GO" id="GO:0009977">
    <property type="term" value="F:proton motive force dependent protein transmembrane transporter activity"/>
    <property type="evidence" value="ECO:0007669"/>
    <property type="project" value="TreeGrafter"/>
</dbReference>
<accession>A0A1Q5PLR1</accession>
<dbReference type="STRING" id="1921764.BSR28_05595"/>
<dbReference type="HAMAP" id="MF_00902">
    <property type="entry name" value="TatC"/>
    <property type="match status" value="1"/>
</dbReference>
<keyword evidence="7" id="KW-1003">Cell membrane</keyword>
<feature type="transmembrane region" description="Helical" evidence="7">
    <location>
        <begin position="206"/>
        <end position="226"/>
    </location>
</feature>
<comment type="function">
    <text evidence="7">Part of the twin-arginine translocation (Tat) system that transports large folded proteins containing a characteristic twin-arginine motif in their signal peptide across membranes. Together with TatB, TatC is part of a receptor directly interacting with Tat signal peptides.</text>
</comment>
<dbReference type="GO" id="GO:0065002">
    <property type="term" value="P:intracellular protein transmembrane transport"/>
    <property type="evidence" value="ECO:0007669"/>
    <property type="project" value="TreeGrafter"/>
</dbReference>
<evidence type="ECO:0000256" key="4">
    <source>
        <dbReference type="ARBA" id="ARBA00022989"/>
    </source>
</evidence>
<evidence type="ECO:0000256" key="2">
    <source>
        <dbReference type="ARBA" id="ARBA00022692"/>
    </source>
</evidence>
<evidence type="ECO:0000256" key="6">
    <source>
        <dbReference type="ARBA" id="ARBA00023136"/>
    </source>
</evidence>
<dbReference type="PANTHER" id="PTHR30371">
    <property type="entry name" value="SEC-INDEPENDENT PROTEIN TRANSLOCASE PROTEIN TATC"/>
    <property type="match status" value="1"/>
</dbReference>
<dbReference type="PRINTS" id="PR01840">
    <property type="entry name" value="TATCFAMILY"/>
</dbReference>
<dbReference type="GO" id="GO:0043953">
    <property type="term" value="P:protein transport by the Tat complex"/>
    <property type="evidence" value="ECO:0007669"/>
    <property type="project" value="UniProtKB-UniRule"/>
</dbReference>
<dbReference type="Pfam" id="PF00902">
    <property type="entry name" value="TatC"/>
    <property type="match status" value="1"/>
</dbReference>
<keyword evidence="6 7" id="KW-0472">Membrane</keyword>
<proteinExistence type="inferred from homology"/>
<evidence type="ECO:0000256" key="1">
    <source>
        <dbReference type="ARBA" id="ARBA00004141"/>
    </source>
</evidence>
<evidence type="ECO:0000256" key="3">
    <source>
        <dbReference type="ARBA" id="ARBA00022927"/>
    </source>
</evidence>
<comment type="similarity">
    <text evidence="7">Belongs to the TatC family.</text>
</comment>
<keyword evidence="4 7" id="KW-1133">Transmembrane helix</keyword>
<evidence type="ECO:0000313" key="9">
    <source>
        <dbReference type="Proteomes" id="UP000186785"/>
    </source>
</evidence>
<name>A0A1Q5PLR1_9ACTO</name>
<dbReference type="PANTHER" id="PTHR30371:SF0">
    <property type="entry name" value="SEC-INDEPENDENT PROTEIN TRANSLOCASE PROTEIN TATC, CHLOROPLASTIC-RELATED"/>
    <property type="match status" value="1"/>
</dbReference>
<keyword evidence="2 7" id="KW-0812">Transmembrane</keyword>
<keyword evidence="7" id="KW-0813">Transport</keyword>
<dbReference type="InterPro" id="IPR002033">
    <property type="entry name" value="TatC"/>
</dbReference>
<feature type="transmembrane region" description="Helical" evidence="7">
    <location>
        <begin position="65"/>
        <end position="84"/>
    </location>
</feature>
<protein>
    <recommendedName>
        <fullName evidence="7">Sec-independent protein translocase protein TatC</fullName>
    </recommendedName>
</protein>
<sequence>MTLLEHLAELRKRLLWAVLGLLMGAIAGWFVFDPLVTFMFKPLAQSGGILSFTTVGAAFDLHLRVALWAGALISAPWWIAQLWLFVAPGLLRREKLYFWSFLGAALVLFAAGSVLGAWTAPRAVRVLSTFTPTGGALLLEADAYLRFYMAVVILFGISALVPLVLVLLNFVGVLSARTILSYWRAAIMTAFTFAAIANPLPGIWSMLVQGLILMSLWGLALGVCFLREWWARRQLRRQAQPV</sequence>
<feature type="transmembrane region" description="Helical" evidence="7">
    <location>
        <begin position="182"/>
        <end position="200"/>
    </location>
</feature>
<dbReference type="NCBIfam" id="TIGR00945">
    <property type="entry name" value="tatC"/>
    <property type="match status" value="1"/>
</dbReference>